<evidence type="ECO:0000313" key="1">
    <source>
        <dbReference type="EMBL" id="PWG60474.1"/>
    </source>
</evidence>
<dbReference type="Proteomes" id="UP000245753">
    <property type="component" value="Unassembled WGS sequence"/>
</dbReference>
<reference evidence="1 2" key="1">
    <citation type="journal article" date="2018" name="Int. J. Syst. Evol. Microbiol.">
        <title>Bifidobacterium catulorum sp. nov., a novel taxon from the faeces of the baby common marmoset (Callithrix jacchus).</title>
        <authorList>
            <person name="Modesto M."/>
            <person name="Michelini S."/>
            <person name="Oki K."/>
            <person name="Biavati B."/>
            <person name="Watanabe K."/>
            <person name="Mattarelli P."/>
        </authorList>
    </citation>
    <scope>NUCLEOTIDE SEQUENCE [LARGE SCALE GENOMIC DNA]</scope>
    <source>
        <strain evidence="1 2">MRM 8.19</strain>
    </source>
</reference>
<evidence type="ECO:0000313" key="2">
    <source>
        <dbReference type="Proteomes" id="UP000245753"/>
    </source>
</evidence>
<dbReference type="EMBL" id="QFFN01000003">
    <property type="protein sequence ID" value="PWG60474.1"/>
    <property type="molecule type" value="Genomic_DNA"/>
</dbReference>
<accession>A0A2U2MUI2</accession>
<gene>
    <name evidence="1" type="ORF">DF200_02440</name>
</gene>
<proteinExistence type="predicted"/>
<organism evidence="1 2">
    <name type="scientific">Bifidobacterium catulorum</name>
    <dbReference type="NCBI Taxonomy" id="1630173"/>
    <lineage>
        <taxon>Bacteria</taxon>
        <taxon>Bacillati</taxon>
        <taxon>Actinomycetota</taxon>
        <taxon>Actinomycetes</taxon>
        <taxon>Bifidobacteriales</taxon>
        <taxon>Bifidobacteriaceae</taxon>
        <taxon>Bifidobacterium</taxon>
    </lineage>
</organism>
<comment type="caution">
    <text evidence="1">The sequence shown here is derived from an EMBL/GenBank/DDBJ whole genome shotgun (WGS) entry which is preliminary data.</text>
</comment>
<name>A0A2U2MUI2_9BIFI</name>
<evidence type="ECO:0008006" key="3">
    <source>
        <dbReference type="Google" id="ProtNLM"/>
    </source>
</evidence>
<protein>
    <recommendedName>
        <fullName evidence="3">DNA-binding protein</fullName>
    </recommendedName>
</protein>
<dbReference type="OrthoDB" id="9806994at2"/>
<sequence>MGREVMSKVTQLYYTPTQVSQLAGGSPTVKTLAKWRTLGTQSGLPFIKLGPKREGCKNDNRRVLYPVKTTERWLKANGYQSRTLAA</sequence>
<dbReference type="AlphaFoldDB" id="A0A2U2MUI2"/>
<keyword evidence="2" id="KW-1185">Reference proteome</keyword>